<evidence type="ECO:0000256" key="6">
    <source>
        <dbReference type="ARBA" id="ARBA00022670"/>
    </source>
</evidence>
<dbReference type="AlphaFoldDB" id="A0A134A4N9"/>
<feature type="active site" evidence="9 11">
    <location>
        <position position="141"/>
    </location>
</feature>
<evidence type="ECO:0000313" key="12">
    <source>
        <dbReference type="EMBL" id="KXB62694.1"/>
    </source>
</evidence>
<dbReference type="GO" id="GO:0016920">
    <property type="term" value="F:pyroglutamyl-peptidase activity"/>
    <property type="evidence" value="ECO:0007669"/>
    <property type="project" value="UniProtKB-UniRule"/>
</dbReference>
<keyword evidence="5 9" id="KW-0963">Cytoplasm</keyword>
<evidence type="ECO:0000256" key="5">
    <source>
        <dbReference type="ARBA" id="ARBA00022490"/>
    </source>
</evidence>
<evidence type="ECO:0000256" key="7">
    <source>
        <dbReference type="ARBA" id="ARBA00022801"/>
    </source>
</evidence>
<evidence type="ECO:0000256" key="9">
    <source>
        <dbReference type="HAMAP-Rule" id="MF_00417"/>
    </source>
</evidence>
<dbReference type="Proteomes" id="UP000070355">
    <property type="component" value="Unassembled WGS sequence"/>
</dbReference>
<dbReference type="PATRIC" id="fig|1379.3.peg.357"/>
<keyword evidence="7 9" id="KW-0378">Hydrolase</keyword>
<reference evidence="13" key="1">
    <citation type="submission" date="2016-01" db="EMBL/GenBank/DDBJ databases">
        <authorList>
            <person name="Mitreva M."/>
            <person name="Pepin K.H."/>
            <person name="Mihindukulasuriya K.A."/>
            <person name="Fulton R."/>
            <person name="Fronick C."/>
            <person name="O'Laughlin M."/>
            <person name="Miner T."/>
            <person name="Herter B."/>
            <person name="Rosa B.A."/>
            <person name="Cordes M."/>
            <person name="Tomlinson C."/>
            <person name="Wollam A."/>
            <person name="Palsikar V.B."/>
            <person name="Mardis E.R."/>
            <person name="Wilson R.K."/>
        </authorList>
    </citation>
    <scope>NUCLEOTIDE SEQUENCE [LARGE SCALE GENOMIC DNA]</scope>
    <source>
        <strain evidence="13">DNF01167</strain>
    </source>
</reference>
<dbReference type="InterPro" id="IPR036440">
    <property type="entry name" value="Peptidase_C15-like_sf"/>
</dbReference>
<evidence type="ECO:0000256" key="8">
    <source>
        <dbReference type="ARBA" id="ARBA00022807"/>
    </source>
</evidence>
<dbReference type="OrthoDB" id="9779738at2"/>
<dbReference type="GO" id="GO:0005829">
    <property type="term" value="C:cytosol"/>
    <property type="evidence" value="ECO:0007669"/>
    <property type="project" value="InterPro"/>
</dbReference>
<dbReference type="InterPro" id="IPR033694">
    <property type="entry name" value="PGPEP1_Cys_AS"/>
</dbReference>
<dbReference type="FunFam" id="3.40.630.20:FF:000001">
    <property type="entry name" value="Pyrrolidone-carboxylate peptidase"/>
    <property type="match status" value="1"/>
</dbReference>
<dbReference type="PIRSF" id="PIRSF015592">
    <property type="entry name" value="Prld-crbxl_pptds"/>
    <property type="match status" value="1"/>
</dbReference>
<evidence type="ECO:0000256" key="11">
    <source>
        <dbReference type="PROSITE-ProRule" id="PRU10077"/>
    </source>
</evidence>
<dbReference type="InterPro" id="IPR029762">
    <property type="entry name" value="PGP-I_bact-type"/>
</dbReference>
<evidence type="ECO:0000313" key="13">
    <source>
        <dbReference type="Proteomes" id="UP000070355"/>
    </source>
</evidence>
<dbReference type="EC" id="3.4.19.3" evidence="9"/>
<dbReference type="PROSITE" id="PS01334">
    <property type="entry name" value="PYRASE_CYS"/>
    <property type="match status" value="1"/>
</dbReference>
<dbReference type="HAMAP" id="MF_00417">
    <property type="entry name" value="Pyrrolid_peptidase"/>
    <property type="match status" value="1"/>
</dbReference>
<dbReference type="InterPro" id="IPR033693">
    <property type="entry name" value="PGPEP1_Glu_AS"/>
</dbReference>
<feature type="active site" evidence="9">
    <location>
        <position position="165"/>
    </location>
</feature>
<comment type="function">
    <text evidence="2 9">Removes 5-oxoproline from various penultimate amino acid residues except L-proline.</text>
</comment>
<dbReference type="InterPro" id="IPR016125">
    <property type="entry name" value="Peptidase_C15-like"/>
</dbReference>
<evidence type="ECO:0000256" key="4">
    <source>
        <dbReference type="ARBA" id="ARBA00006641"/>
    </source>
</evidence>
<dbReference type="STRING" id="1379.HMPREF3186_00362"/>
<comment type="catalytic activity">
    <reaction evidence="1 9 10">
        <text>Release of an N-terminal pyroglutamyl group from a polypeptide, the second amino acid generally not being Pro.</text>
        <dbReference type="EC" id="3.4.19.3"/>
    </reaction>
</comment>
<keyword evidence="8 9" id="KW-0788">Thiol protease</keyword>
<comment type="subunit">
    <text evidence="9">Homotetramer.</text>
</comment>
<sequence>MRVLITGFDKFGGESINPSSLCVNSLPNVIDNIEIKKIILPTVFKDSSRVLEENIDSFSPNIVICVGQAGGRSKITPERIAINIDDARIPDNIGNSPIDETIRKDGENAYFSTLPIKAIVDELNKNNIPSAISNTAGTFVCNHIMYESLYLTSTKYPNIKAGFIHIPYIEEQVLNKPNMPYMKKEDIIVALELIIKTAVTYYDKEDRKLTGGLEH</sequence>
<dbReference type="NCBIfam" id="NF009676">
    <property type="entry name" value="PRK13197.1"/>
    <property type="match status" value="1"/>
</dbReference>
<dbReference type="GO" id="GO:0006508">
    <property type="term" value="P:proteolysis"/>
    <property type="evidence" value="ECO:0007669"/>
    <property type="project" value="UniProtKB-KW"/>
</dbReference>
<dbReference type="NCBIfam" id="TIGR00504">
    <property type="entry name" value="pyro_pdase"/>
    <property type="match status" value="1"/>
</dbReference>
<dbReference type="PRINTS" id="PR00706">
    <property type="entry name" value="PYROGLUPTASE"/>
</dbReference>
<dbReference type="Pfam" id="PF01470">
    <property type="entry name" value="Peptidase_C15"/>
    <property type="match status" value="1"/>
</dbReference>
<evidence type="ECO:0000256" key="10">
    <source>
        <dbReference type="PROSITE-ProRule" id="PRU10076"/>
    </source>
</evidence>
<dbReference type="PROSITE" id="PS01333">
    <property type="entry name" value="PYRASE_GLU"/>
    <property type="match status" value="1"/>
</dbReference>
<evidence type="ECO:0000256" key="2">
    <source>
        <dbReference type="ARBA" id="ARBA00002280"/>
    </source>
</evidence>
<accession>A0A134A4N9</accession>
<evidence type="ECO:0000256" key="3">
    <source>
        <dbReference type="ARBA" id="ARBA00004496"/>
    </source>
</evidence>
<dbReference type="SUPFAM" id="SSF53182">
    <property type="entry name" value="Pyrrolidone carboxyl peptidase (pyroglutamate aminopeptidase)"/>
    <property type="match status" value="1"/>
</dbReference>
<comment type="similarity">
    <text evidence="4 9">Belongs to the peptidase C15 family.</text>
</comment>
<feature type="active site" evidence="9 10">
    <location>
        <position position="78"/>
    </location>
</feature>
<comment type="subcellular location">
    <subcellularLocation>
        <location evidence="3 9">Cytoplasm</location>
    </subcellularLocation>
</comment>
<keyword evidence="6 9" id="KW-0645">Protease</keyword>
<dbReference type="Gene3D" id="3.40.630.20">
    <property type="entry name" value="Peptidase C15, pyroglutamyl peptidase I-like"/>
    <property type="match status" value="1"/>
</dbReference>
<dbReference type="RefSeq" id="WP_060913651.1">
    <property type="nucleotide sequence ID" value="NZ_KQ959928.1"/>
</dbReference>
<dbReference type="EMBL" id="LSDC01000021">
    <property type="protein sequence ID" value="KXB62694.1"/>
    <property type="molecule type" value="Genomic_DNA"/>
</dbReference>
<dbReference type="PANTHER" id="PTHR23402:SF1">
    <property type="entry name" value="PYROGLUTAMYL-PEPTIDASE I"/>
    <property type="match status" value="1"/>
</dbReference>
<dbReference type="CDD" id="cd00501">
    <property type="entry name" value="Peptidase_C15"/>
    <property type="match status" value="1"/>
</dbReference>
<proteinExistence type="inferred from homology"/>
<comment type="caution">
    <text evidence="12">The sequence shown here is derived from an EMBL/GenBank/DDBJ whole genome shotgun (WGS) entry which is preliminary data.</text>
</comment>
<dbReference type="PANTHER" id="PTHR23402">
    <property type="entry name" value="PROTEASE FAMILY C15 PYROGLUTAMYL-PEPTIDASE I-RELATED"/>
    <property type="match status" value="1"/>
</dbReference>
<evidence type="ECO:0000256" key="1">
    <source>
        <dbReference type="ARBA" id="ARBA00001770"/>
    </source>
</evidence>
<protein>
    <recommendedName>
        <fullName evidence="9">Pyrrolidone-carboxylate peptidase</fullName>
        <ecNumber evidence="9">3.4.19.3</ecNumber>
    </recommendedName>
    <alternativeName>
        <fullName evidence="9">5-oxoprolyl-peptidase</fullName>
    </alternativeName>
    <alternativeName>
        <fullName evidence="9">Pyroglutamyl-peptidase I</fullName>
        <shortName evidence="9">PGP-I</shortName>
        <shortName evidence="9">Pyrase</shortName>
    </alternativeName>
</protein>
<gene>
    <name evidence="9" type="primary">pcp</name>
    <name evidence="12" type="ORF">HMPREF3186_00362</name>
</gene>
<name>A0A134A4N9_9BACL</name>
<organism evidence="12 13">
    <name type="scientific">Gemella haemolysans</name>
    <dbReference type="NCBI Taxonomy" id="1379"/>
    <lineage>
        <taxon>Bacteria</taxon>
        <taxon>Bacillati</taxon>
        <taxon>Bacillota</taxon>
        <taxon>Bacilli</taxon>
        <taxon>Bacillales</taxon>
        <taxon>Gemellaceae</taxon>
        <taxon>Gemella</taxon>
    </lineage>
</organism>
<dbReference type="InterPro" id="IPR000816">
    <property type="entry name" value="Peptidase_C15"/>
</dbReference>